<dbReference type="SMART" id="SM00530">
    <property type="entry name" value="HTH_XRE"/>
    <property type="match status" value="1"/>
</dbReference>
<sequence>MDDLGDRIRSLRKNHGLSMAKLAEAINVRSGNISDWENGNSNPSTMNLLALSTFFNVTSDWLLTGKETNIINPLLSYELKNLTETDKRDLDIFLEFLKLRREKNNHGVTYKEKINAVYKNNLSTIAREEPAVYLPVLGDIATGVPIESIEAYHGDISNSFIIRARGENMIDADIEDGDLVIFKVQPMVENGEIALVNVNGKATIKYIYFNGEECELRSANPEYPPMKYPMDEINIIGKFVEVLEHK</sequence>
<dbReference type="EMBL" id="JACRTG010000012">
    <property type="protein sequence ID" value="MBC8587518.1"/>
    <property type="molecule type" value="Genomic_DNA"/>
</dbReference>
<dbReference type="Gene3D" id="2.10.109.10">
    <property type="entry name" value="Umud Fragment, subunit A"/>
    <property type="match status" value="1"/>
</dbReference>
<keyword evidence="6" id="KW-1185">Reference proteome</keyword>
<organism evidence="5 6">
    <name type="scientific">Paratissierella segnis</name>
    <dbReference type="NCBI Taxonomy" id="2763679"/>
    <lineage>
        <taxon>Bacteria</taxon>
        <taxon>Bacillati</taxon>
        <taxon>Bacillota</taxon>
        <taxon>Tissierellia</taxon>
        <taxon>Tissierellales</taxon>
        <taxon>Tissierellaceae</taxon>
        <taxon>Paratissierella</taxon>
    </lineage>
</organism>
<comment type="caution">
    <text evidence="5">The sequence shown here is derived from an EMBL/GenBank/DDBJ whole genome shotgun (WGS) entry which is preliminary data.</text>
</comment>
<dbReference type="CDD" id="cd00093">
    <property type="entry name" value="HTH_XRE"/>
    <property type="match status" value="1"/>
</dbReference>
<evidence type="ECO:0000259" key="4">
    <source>
        <dbReference type="PROSITE" id="PS50943"/>
    </source>
</evidence>
<dbReference type="SUPFAM" id="SSF51306">
    <property type="entry name" value="LexA/Signal peptidase"/>
    <property type="match status" value="1"/>
</dbReference>
<dbReference type="PROSITE" id="PS50943">
    <property type="entry name" value="HTH_CROC1"/>
    <property type="match status" value="1"/>
</dbReference>
<dbReference type="InterPro" id="IPR010982">
    <property type="entry name" value="Lambda_DNA-bd_dom_sf"/>
</dbReference>
<dbReference type="Gene3D" id="1.10.260.40">
    <property type="entry name" value="lambda repressor-like DNA-binding domains"/>
    <property type="match status" value="1"/>
</dbReference>
<reference evidence="5" key="1">
    <citation type="submission" date="2020-08" db="EMBL/GenBank/DDBJ databases">
        <title>Genome public.</title>
        <authorList>
            <person name="Liu C."/>
            <person name="Sun Q."/>
        </authorList>
    </citation>
    <scope>NUCLEOTIDE SEQUENCE</scope>
    <source>
        <strain evidence="5">BX21</strain>
    </source>
</reference>
<dbReference type="Proteomes" id="UP000601171">
    <property type="component" value="Unassembled WGS sequence"/>
</dbReference>
<dbReference type="InterPro" id="IPR036286">
    <property type="entry name" value="LexA/Signal_pep-like_sf"/>
</dbReference>
<dbReference type="GO" id="GO:0003677">
    <property type="term" value="F:DNA binding"/>
    <property type="evidence" value="ECO:0007669"/>
    <property type="project" value="UniProtKB-KW"/>
</dbReference>
<dbReference type="InterPro" id="IPR015927">
    <property type="entry name" value="Peptidase_S24_S26A/B/C"/>
</dbReference>
<dbReference type="Pfam" id="PF00717">
    <property type="entry name" value="Peptidase_S24"/>
    <property type="match status" value="1"/>
</dbReference>
<accession>A0A926IKA8</accession>
<dbReference type="PANTHER" id="PTHR40661:SF3">
    <property type="entry name" value="FELS-1 PROPHAGE TRANSCRIPTIONAL REGULATOR"/>
    <property type="match status" value="1"/>
</dbReference>
<evidence type="ECO:0000256" key="2">
    <source>
        <dbReference type="ARBA" id="ARBA00023125"/>
    </source>
</evidence>
<dbReference type="PANTHER" id="PTHR40661">
    <property type="match status" value="1"/>
</dbReference>
<keyword evidence="1" id="KW-0805">Transcription regulation</keyword>
<dbReference type="AlphaFoldDB" id="A0A926IKA8"/>
<proteinExistence type="predicted"/>
<dbReference type="InterPro" id="IPR039418">
    <property type="entry name" value="LexA-like"/>
</dbReference>
<dbReference type="RefSeq" id="WP_262428970.1">
    <property type="nucleotide sequence ID" value="NZ_JACRTG010000012.1"/>
</dbReference>
<feature type="domain" description="HTH cro/C1-type" evidence="4">
    <location>
        <begin position="8"/>
        <end position="62"/>
    </location>
</feature>
<protein>
    <submittedName>
        <fullName evidence="5">Helix-turn-helix domain-containing protein</fullName>
    </submittedName>
</protein>
<evidence type="ECO:0000256" key="3">
    <source>
        <dbReference type="ARBA" id="ARBA00023163"/>
    </source>
</evidence>
<dbReference type="InterPro" id="IPR001387">
    <property type="entry name" value="Cro/C1-type_HTH"/>
</dbReference>
<evidence type="ECO:0000313" key="6">
    <source>
        <dbReference type="Proteomes" id="UP000601171"/>
    </source>
</evidence>
<evidence type="ECO:0000256" key="1">
    <source>
        <dbReference type="ARBA" id="ARBA00023015"/>
    </source>
</evidence>
<keyword evidence="3" id="KW-0804">Transcription</keyword>
<dbReference type="CDD" id="cd06529">
    <property type="entry name" value="S24_LexA-like"/>
    <property type="match status" value="1"/>
</dbReference>
<evidence type="ECO:0000313" key="5">
    <source>
        <dbReference type="EMBL" id="MBC8587518.1"/>
    </source>
</evidence>
<dbReference type="Pfam" id="PF12844">
    <property type="entry name" value="HTH_19"/>
    <property type="match status" value="1"/>
</dbReference>
<gene>
    <name evidence="5" type="ORF">H8707_04595</name>
</gene>
<name>A0A926IKA8_9FIRM</name>
<keyword evidence="2" id="KW-0238">DNA-binding</keyword>
<dbReference type="SUPFAM" id="SSF47413">
    <property type="entry name" value="lambda repressor-like DNA-binding domains"/>
    <property type="match status" value="1"/>
</dbReference>